<organism evidence="1 2">
    <name type="scientific">Adiantum capillus-veneris</name>
    <name type="common">Maidenhair fern</name>
    <dbReference type="NCBI Taxonomy" id="13818"/>
    <lineage>
        <taxon>Eukaryota</taxon>
        <taxon>Viridiplantae</taxon>
        <taxon>Streptophyta</taxon>
        <taxon>Embryophyta</taxon>
        <taxon>Tracheophyta</taxon>
        <taxon>Polypodiopsida</taxon>
        <taxon>Polypodiidae</taxon>
        <taxon>Polypodiales</taxon>
        <taxon>Pteridineae</taxon>
        <taxon>Pteridaceae</taxon>
        <taxon>Vittarioideae</taxon>
        <taxon>Adiantum</taxon>
    </lineage>
</organism>
<accession>A0A9D4V5G5</accession>
<keyword evidence="2" id="KW-1185">Reference proteome</keyword>
<comment type="caution">
    <text evidence="1">The sequence shown here is derived from an EMBL/GenBank/DDBJ whole genome shotgun (WGS) entry which is preliminary data.</text>
</comment>
<name>A0A9D4V5G5_ADICA</name>
<evidence type="ECO:0000313" key="2">
    <source>
        <dbReference type="Proteomes" id="UP000886520"/>
    </source>
</evidence>
<gene>
    <name evidence="1" type="ORF">GOP47_0005027</name>
</gene>
<sequence length="92" mass="10049">MKRAGRYVDVGGRKFECRVMSVLGRCNCKCFSWALTGSAVIFCAKYPGDCISLRGYQLETNRKILRISIDASTGGDVTREIDGEGSSWGSSV</sequence>
<dbReference type="EMBL" id="JABFUD020000005">
    <property type="protein sequence ID" value="KAI5079548.1"/>
    <property type="molecule type" value="Genomic_DNA"/>
</dbReference>
<reference evidence="1 2" key="1">
    <citation type="submission" date="2021-01" db="EMBL/GenBank/DDBJ databases">
        <title>Adiantum capillus-veneris genome.</title>
        <authorList>
            <person name="Fang Y."/>
            <person name="Liao Q."/>
        </authorList>
    </citation>
    <scope>NUCLEOTIDE SEQUENCE [LARGE SCALE GENOMIC DNA]</scope>
    <source>
        <strain evidence="1">H3</strain>
        <tissue evidence="1">Leaf</tissue>
    </source>
</reference>
<dbReference type="AlphaFoldDB" id="A0A9D4V5G5"/>
<protein>
    <submittedName>
        <fullName evidence="1">Uncharacterized protein</fullName>
    </submittedName>
</protein>
<evidence type="ECO:0000313" key="1">
    <source>
        <dbReference type="EMBL" id="KAI5079548.1"/>
    </source>
</evidence>
<proteinExistence type="predicted"/>
<dbReference type="Proteomes" id="UP000886520">
    <property type="component" value="Chromosome 5"/>
</dbReference>